<feature type="non-terminal residue" evidence="1">
    <location>
        <position position="1"/>
    </location>
</feature>
<dbReference type="AlphaFoldDB" id="A0A371HR55"/>
<gene>
    <name evidence="1" type="ORF">CR513_10908</name>
</gene>
<dbReference type="EMBL" id="QJKJ01001916">
    <property type="protein sequence ID" value="RDY05269.1"/>
    <property type="molecule type" value="Genomic_DNA"/>
</dbReference>
<protein>
    <recommendedName>
        <fullName evidence="3">Integrase zinc-binding domain-containing protein</fullName>
    </recommendedName>
</protein>
<sequence length="100" mass="11528">MAHCQQVEEARIDGKPWHHDIREYLKKGAYPPRATENDKRTLRRLATSFFLSGVILYKRSTNLTLLRCVDDQEAREIMEEVHEGAFGTHANGHAIARKIL</sequence>
<keyword evidence="2" id="KW-1185">Reference proteome</keyword>
<proteinExistence type="predicted"/>
<dbReference type="Proteomes" id="UP000257109">
    <property type="component" value="Unassembled WGS sequence"/>
</dbReference>
<organism evidence="1 2">
    <name type="scientific">Mucuna pruriens</name>
    <name type="common">Velvet bean</name>
    <name type="synonym">Dolichos pruriens</name>
    <dbReference type="NCBI Taxonomy" id="157652"/>
    <lineage>
        <taxon>Eukaryota</taxon>
        <taxon>Viridiplantae</taxon>
        <taxon>Streptophyta</taxon>
        <taxon>Embryophyta</taxon>
        <taxon>Tracheophyta</taxon>
        <taxon>Spermatophyta</taxon>
        <taxon>Magnoliopsida</taxon>
        <taxon>eudicotyledons</taxon>
        <taxon>Gunneridae</taxon>
        <taxon>Pentapetalae</taxon>
        <taxon>rosids</taxon>
        <taxon>fabids</taxon>
        <taxon>Fabales</taxon>
        <taxon>Fabaceae</taxon>
        <taxon>Papilionoideae</taxon>
        <taxon>50 kb inversion clade</taxon>
        <taxon>NPAAA clade</taxon>
        <taxon>indigoferoid/millettioid clade</taxon>
        <taxon>Phaseoleae</taxon>
        <taxon>Mucuna</taxon>
    </lineage>
</organism>
<dbReference type="OrthoDB" id="1427860at2759"/>
<evidence type="ECO:0008006" key="3">
    <source>
        <dbReference type="Google" id="ProtNLM"/>
    </source>
</evidence>
<dbReference type="PANTHER" id="PTHR48475:SF1">
    <property type="entry name" value="RNASE H TYPE-1 DOMAIN-CONTAINING PROTEIN"/>
    <property type="match status" value="1"/>
</dbReference>
<comment type="caution">
    <text evidence="1">The sequence shown here is derived from an EMBL/GenBank/DDBJ whole genome shotgun (WGS) entry which is preliminary data.</text>
</comment>
<evidence type="ECO:0000313" key="1">
    <source>
        <dbReference type="EMBL" id="RDY05269.1"/>
    </source>
</evidence>
<reference evidence="1" key="1">
    <citation type="submission" date="2018-05" db="EMBL/GenBank/DDBJ databases">
        <title>Draft genome of Mucuna pruriens seed.</title>
        <authorList>
            <person name="Nnadi N.E."/>
            <person name="Vos R."/>
            <person name="Hasami M.H."/>
            <person name="Devisetty U.K."/>
            <person name="Aguiy J.C."/>
        </authorList>
    </citation>
    <scope>NUCLEOTIDE SEQUENCE [LARGE SCALE GENOMIC DNA]</scope>
    <source>
        <strain evidence="1">JCA_2017</strain>
    </source>
</reference>
<accession>A0A371HR55</accession>
<name>A0A371HR55_MUCPR</name>
<evidence type="ECO:0000313" key="2">
    <source>
        <dbReference type="Proteomes" id="UP000257109"/>
    </source>
</evidence>
<dbReference type="PANTHER" id="PTHR48475">
    <property type="entry name" value="RIBONUCLEASE H"/>
    <property type="match status" value="1"/>
</dbReference>